<dbReference type="Pfam" id="PF09411">
    <property type="entry name" value="PagL"/>
    <property type="match status" value="1"/>
</dbReference>
<feature type="chain" id="PRO_5031334727" evidence="1">
    <location>
        <begin position="18"/>
        <end position="167"/>
    </location>
</feature>
<dbReference type="InterPro" id="IPR018550">
    <property type="entry name" value="Lipid-A_deacylase-rel"/>
</dbReference>
<dbReference type="EMBL" id="JABBXH010000004">
    <property type="protein sequence ID" value="NMP32817.1"/>
    <property type="molecule type" value="Genomic_DNA"/>
</dbReference>
<dbReference type="AlphaFoldDB" id="A0A7Y0LEQ6"/>
<sequence>MRTLALLTFIAISQAHANSVYYSLGESTSKDKSNTRRLGVIVKPTVDLNLLDANSLSLQVDISYSTWQNFYGPDIKAGSIVPMLLYQKKNQSIHWFVRFGVGLAYINQTRWGNRDLGDNWIFENKFTVGFQPLNNHALALSLSHYSNAATNSDNDGTNIVSLEYSIA</sequence>
<evidence type="ECO:0000256" key="1">
    <source>
        <dbReference type="SAM" id="SignalP"/>
    </source>
</evidence>
<protein>
    <submittedName>
        <fullName evidence="2">Acyloxyacyl hydrolase</fullName>
    </submittedName>
</protein>
<evidence type="ECO:0000313" key="2">
    <source>
        <dbReference type="EMBL" id="NMP32817.1"/>
    </source>
</evidence>
<comment type="caution">
    <text evidence="2">The sequence shown here is derived from an EMBL/GenBank/DDBJ whole genome shotgun (WGS) entry which is preliminary data.</text>
</comment>
<feature type="signal peptide" evidence="1">
    <location>
        <begin position="1"/>
        <end position="17"/>
    </location>
</feature>
<accession>A0A7Y0LEQ6</accession>
<dbReference type="GO" id="GO:0016787">
    <property type="term" value="F:hydrolase activity"/>
    <property type="evidence" value="ECO:0007669"/>
    <property type="project" value="UniProtKB-KW"/>
</dbReference>
<dbReference type="RefSeq" id="WP_169076111.1">
    <property type="nucleotide sequence ID" value="NZ_JABBXH010000004.1"/>
</dbReference>
<name>A0A7Y0LEQ6_9GAMM</name>
<keyword evidence="1" id="KW-0732">Signal</keyword>
<dbReference type="Proteomes" id="UP000568664">
    <property type="component" value="Unassembled WGS sequence"/>
</dbReference>
<organism evidence="2 3">
    <name type="scientific">Thalassotalea algicola</name>
    <dbReference type="NCBI Taxonomy" id="2716224"/>
    <lineage>
        <taxon>Bacteria</taxon>
        <taxon>Pseudomonadati</taxon>
        <taxon>Pseudomonadota</taxon>
        <taxon>Gammaproteobacteria</taxon>
        <taxon>Alteromonadales</taxon>
        <taxon>Colwelliaceae</taxon>
        <taxon>Thalassotalea</taxon>
    </lineage>
</organism>
<reference evidence="2 3" key="1">
    <citation type="submission" date="2020-04" db="EMBL/GenBank/DDBJ databases">
        <title>Thalassotalea sp. M1531, isolated from the surface of marine red alga.</title>
        <authorList>
            <person name="Pang L."/>
            <person name="Lu D.-C."/>
        </authorList>
    </citation>
    <scope>NUCLEOTIDE SEQUENCE [LARGE SCALE GENOMIC DNA]</scope>
    <source>
        <strain evidence="2 3">M1531</strain>
    </source>
</reference>
<keyword evidence="3" id="KW-1185">Reference proteome</keyword>
<dbReference type="Gene3D" id="2.40.160.20">
    <property type="match status" value="1"/>
</dbReference>
<keyword evidence="2" id="KW-0378">Hydrolase</keyword>
<evidence type="ECO:0000313" key="3">
    <source>
        <dbReference type="Proteomes" id="UP000568664"/>
    </source>
</evidence>
<gene>
    <name evidence="2" type="ORF">HII17_14770</name>
</gene>
<proteinExistence type="predicted"/>
<feature type="non-terminal residue" evidence="2">
    <location>
        <position position="167"/>
    </location>
</feature>